<keyword evidence="3" id="KW-0325">Glycoprotein</keyword>
<dbReference type="Pfam" id="PF09172">
    <property type="entry name" value="Vit_open_b-sht"/>
    <property type="match status" value="1"/>
</dbReference>
<dbReference type="OrthoDB" id="6484170at2759"/>
<keyword evidence="6" id="KW-1185">Reference proteome</keyword>
<evidence type="ECO:0000256" key="1">
    <source>
        <dbReference type="ARBA" id="ARBA00004613"/>
    </source>
</evidence>
<dbReference type="InterPro" id="IPR009454">
    <property type="entry name" value="Lipid_transpt_open_b-sht"/>
</dbReference>
<protein>
    <recommendedName>
        <fullName evidence="4">Vitellinogen open beta-sheet domain-containing protein</fullName>
    </recommendedName>
</protein>
<feature type="domain" description="Vitellinogen open beta-sheet" evidence="4">
    <location>
        <begin position="1"/>
        <end position="189"/>
    </location>
</feature>
<dbReference type="Pfam" id="PF06448">
    <property type="entry name" value="DUF1081"/>
    <property type="match status" value="1"/>
</dbReference>
<dbReference type="Gene3D" id="2.20.80.10">
    <property type="entry name" value="Lipovitellin-phosvitin complex, chain A, domain 4"/>
    <property type="match status" value="1"/>
</dbReference>
<comment type="subcellular location">
    <subcellularLocation>
        <location evidence="1">Secreted</location>
    </subcellularLocation>
</comment>
<evidence type="ECO:0000256" key="3">
    <source>
        <dbReference type="ARBA" id="ARBA00023180"/>
    </source>
</evidence>
<dbReference type="EMBL" id="UYJE01010202">
    <property type="protein sequence ID" value="VDI80740.1"/>
    <property type="molecule type" value="Genomic_DNA"/>
</dbReference>
<dbReference type="GO" id="GO:0005319">
    <property type="term" value="F:lipid transporter activity"/>
    <property type="evidence" value="ECO:0007669"/>
    <property type="project" value="InterPro"/>
</dbReference>
<dbReference type="SUPFAM" id="SSF56968">
    <property type="entry name" value="Lipovitellin-phosvitin complex, beta-sheet shell regions"/>
    <property type="match status" value="1"/>
</dbReference>
<dbReference type="PANTHER" id="PTHR37860:SF2">
    <property type="entry name" value="VITELLOGENIN DOMAIN-CONTAINING PROTEIN"/>
    <property type="match status" value="1"/>
</dbReference>
<evidence type="ECO:0000313" key="6">
    <source>
        <dbReference type="Proteomes" id="UP000596742"/>
    </source>
</evidence>
<dbReference type="InterPro" id="IPR015819">
    <property type="entry name" value="Lipid_transp_b-sht_shell"/>
</dbReference>
<dbReference type="GO" id="GO:0005576">
    <property type="term" value="C:extracellular region"/>
    <property type="evidence" value="ECO:0007669"/>
    <property type="project" value="UniProtKB-SubCell"/>
</dbReference>
<name>A0A8B6HL13_MYTGA</name>
<gene>
    <name evidence="5" type="ORF">MGAL_10B011716</name>
</gene>
<reference evidence="5" key="1">
    <citation type="submission" date="2018-11" db="EMBL/GenBank/DDBJ databases">
        <authorList>
            <person name="Alioto T."/>
            <person name="Alioto T."/>
        </authorList>
    </citation>
    <scope>NUCLEOTIDE SEQUENCE</scope>
</reference>
<proteinExistence type="predicted"/>
<sequence>MEDIDRQFDTKSDLLKGDLYMRVFGNELLFTRFIGLSDITDGKSINILDILTALAKKQEYSFTQSYMFLDSSVIIPTMAGFPLNLTIDGSATVDLRASGKMDLTKITDRSPSLSLDGYMKPSGAVQINSMMSVDAFVTKSGMKMVSTMHSSFSLEGHVELKNGKVLSAQIKAPFDKMEVFNVKSAFYTVHRESEREQKMITANRQTKKVCSGDKLAKITGLELCAELQYPNASLKADAPYFPMTGPVSAGVALLKRDTHESCSLEYKFVKDKQEFRARVAFSTPGSKVDRELSFDCLVRSDPLLEISMISPLKRVSIRGALVGDNPQKQVTGRIVIDDKDEYSVTGEWIRTRKGQLYTYNPYIEIIIPNMENIRLSSSVEYVVGKSFNGELTIKGLSKQHIQSKVNLISKKVMSSMYTSISFEPGKDYSFESRLLRTQTKKATKLMPYLSIRTPKEEVTALGGSMEYKSGSLIMVDITLDRLLDKTVKVFTKLRRTIRNSNARYQSKVDIRTPVLKAKGNSNIVLQKTAVVTRVNLDYVIPRISRDKITVNSKINYGFTKSVWSFAGRGSLTFKKNVDYNVVINTDMNNKARLKKVNFDLRYGAKPMDENKRIFVTSLVHHELGLKKSELDITGDIRHLALGLDLKLKGKHSHNPKSINSNFGLSYGKKQSVSAALVMKNKSKKFTSLTGDVSLKWNDKDFSIANNFEQKNKRRYTNELISNIAGHKTKVVSDLKLSNEEYDVSTDISMSGQKPVHLEALLNLDPRNFRVKSRLNNDYSVEFGSQYKKAALLRLSADVSVPSRRVKGEFEAKKKGPIYVGHLDIQWDANADKDKHIFVDTQLTYNTIKDIDAILVFKSPLQNNKININRKNENAHFDIKSDGKEQLSVDATLKQENGNEQVKIEGSLTVHTAAKGLRYVKLGMNHLSDRSEYKTNFDVNWKPDNQISAAFDLKKPLSLRQFQGSLNIKTPFSGFKTSSLEIFHDAKDSLKSLVTVQVNKNSIRVDASAKKENNIYLGHAGVKSNIRSIQTVSLDLSHQSKDTTNENSLVLNINGNEYRYKGKLTHDRAGLMIQQSGKIALSSPTSRYDSTWQHSNTLNDITTEITTNINGEHYDFNIKGKHNIAWKEASVQYTLTSTTPFGKGQLMVSHLHRDSSMDTILSMSHNSKNLFTSEGHLKTENGELIATGNLLLKGEQMVVIEGRLKTGSQKYVLVTLSTPFESFRRLRTEMEFKGNMKSMTSSVSFELQPIVRKIRLSSTFNRIGGVSGNVRLETQYQQLPSSEITFSNRPENEKSRTDIKVEYLPGKIVSLTSRTLLDGQRLSADVSIATPFEKLQRLTAGITHNPSVKGCITKVVMEYPEGKSYSAELAVEYNENYQASVTIRLPNYHPVTATLSHKGTWNQFLSGAYLQYDKNGKHQLDISFHNGKSLQGSFTMKSSLVEDTIASFSHSGNRKSINSNILLKYGKNKPINVDIEMTNAKRMKGLLKVASPIMDDITVLLVHKGKSTSFKTKAKIGWGKKEEIEGDLTFNFIKNLKADVSISTPFKSIRKMSAFVTHDGNLRDFKCQSELKIGKNVWGANVKSTVDPKLVTELTVNTPHEGYEKMRVSYTHNGQLSNFKCHLEVSKNKKDIIGDLQFTSQPLILSATLQTPVKSYGNLKALLSHAGPLNNFRTQAEITYSDSKTITLDTSVSTNDRLTVSVDIKTPFQEYEEMTGKLSHSGTSNNFASRLETLLQKKRSQLDVSFSSLGPIEGKFTLLTPKYEPVRMSLSHSFESSLNNQVSLTYGRKDILNSRISYQREPKMNGEANFISSFTPDMSASFEHSGNLRRCVSNIKGAYGKKSAQADLNLSTDDDLSVRLNMKTPFDILRSGELNINHKGQLNDFESTADIDINSQKINGIVKFSSNNGIQGRATLTTPYEIIRSAEMSFKHSGQLRDFECSGEYVQDGKRSEGQLTLRTSRGINARAFLKTPYSKDITLKVNHEGEIKRFLSNGELSYGYKTGSAQVSVDVVRDIRISGFLKSPFSSDVVISTETSGQLMDFTSVSQLTYSGQKQHELEISFNAEGSIKTWRTNFDGAYNKKKITGKFSFSAPKGIQERTEATGQIETPISEPVSFSFMFSSDKEQRNTYGFQTKAELTYSGRKQHTVLANFEHAGTLKAFTTSTDVTYNTGKSAVQVSFESNLNIEGKATLKTPFMDDIILSFGHTGHPLNFKTQAELTHSGRKQHAVLVNFKHTGALKAFTTSADITYNTKTASVQVSLESELTIEGRATVKTPFTDDIILSIGHNGQPLNFKTQADLTYSGRKQHDISVTFSHDGLLKKFSTSSNIVYNTERVTGSVSFDSTNGVQSTVSLNTPLTKDLRVSFSHNGKLIDFNNQFDVTYGGSKMYEVTTDFKFEGELKKFQSSGSATYNGKTISSDVNLDILNDPEGTVTLRTPFTDDITVSVSHQGTLHNFISHGEIGYNGRKQHEANIVLQNGDKRVFVELSYNTKVASVEATLEKSTGIKGRIEIKSPYTKDIELEVDHRGEMLNFKTKGEITISGKKQHEVYAAFEHNGDMTNFRTSGEASYNTKRVSSELQFDSTDGIKTKGTLKTPFTNDIEIIIDHKGSVNNFKSQADISYSGSKHHEAVITFGWSGKLQKFQLSGDATYNGKKFITSAKTDFTSGIELEARMSTPFTDDMEIFLDHQGTSSELISQASATYSGSKQHEIISTLKRTGTLKQFHVSGEVRYNDKRSALTVDLDTKSIYINLDTPIKGYERTHIEASASRKPYHAALNIQTSYLTEIDFDARVAGRFDDLDGSLTLKTGFNNLRNIRISMKNGKNLGELKSHIEAFLTERNGITIDASLTNTDSSLSVSTPWESIRTAYWHVKYDNLYTDLVVATNMKINKETVYDVNLKVNIFGDTFSLSGNGAIRRNKISLVMTSYLSEIDFDARLTGRILNLDGYLRLKTGFDNLRNIRMSIQNENNHEESKCHIEAFFTERNGMTIHLSRTNMDWSVSVSTPWKSLQTAYGKIKYTGRYPNWIVTTNMKINKETIYDVDLEIDIDHDNFSLFGIAANNTKSSLFTMEKTPFTLNINLETPIRGYENTQIKASISRRYDHAAMNINIQASYISEIDFDARLTGHKIDDLDGSLTLKTGFDHLRNIRMSIKNERNLGELMSHIEAFYTERHGITIDASLTKTRLSVSLFTPLKSLRTAYGHVKYDIPIY</sequence>
<evidence type="ECO:0000313" key="5">
    <source>
        <dbReference type="EMBL" id="VDI80740.1"/>
    </source>
</evidence>
<accession>A0A8B6HL13</accession>
<dbReference type="InterPro" id="IPR015255">
    <property type="entry name" value="Vitellinogen_open_b-sht"/>
</dbReference>
<dbReference type="PANTHER" id="PTHR37860">
    <property type="entry name" value="AGAP008810-PA"/>
    <property type="match status" value="1"/>
</dbReference>
<evidence type="ECO:0000256" key="2">
    <source>
        <dbReference type="ARBA" id="ARBA00022525"/>
    </source>
</evidence>
<comment type="caution">
    <text evidence="5">The sequence shown here is derived from an EMBL/GenBank/DDBJ whole genome shotgun (WGS) entry which is preliminary data.</text>
</comment>
<dbReference type="SMART" id="SM01169">
    <property type="entry name" value="DUF1943"/>
    <property type="match status" value="1"/>
</dbReference>
<organism evidence="5 6">
    <name type="scientific">Mytilus galloprovincialis</name>
    <name type="common">Mediterranean mussel</name>
    <dbReference type="NCBI Taxonomy" id="29158"/>
    <lineage>
        <taxon>Eukaryota</taxon>
        <taxon>Metazoa</taxon>
        <taxon>Spiralia</taxon>
        <taxon>Lophotrochozoa</taxon>
        <taxon>Mollusca</taxon>
        <taxon>Bivalvia</taxon>
        <taxon>Autobranchia</taxon>
        <taxon>Pteriomorphia</taxon>
        <taxon>Mytilida</taxon>
        <taxon>Mytiloidea</taxon>
        <taxon>Mytilidae</taxon>
        <taxon>Mytilinae</taxon>
        <taxon>Mytilus</taxon>
    </lineage>
</organism>
<evidence type="ECO:0000259" key="4">
    <source>
        <dbReference type="SMART" id="SM01169"/>
    </source>
</evidence>
<dbReference type="Proteomes" id="UP000596742">
    <property type="component" value="Unassembled WGS sequence"/>
</dbReference>
<keyword evidence="2" id="KW-0964">Secreted</keyword>